<evidence type="ECO:0000256" key="13">
    <source>
        <dbReference type="ARBA" id="ARBA00023075"/>
    </source>
</evidence>
<keyword evidence="11 17" id="KW-1133">Transmembrane helix</keyword>
<dbReference type="PANTHER" id="PTHR43507:SF20">
    <property type="entry name" value="NADH-UBIQUINONE OXIDOREDUCTASE CHAIN 4"/>
    <property type="match status" value="1"/>
</dbReference>
<dbReference type="InterPro" id="IPR003918">
    <property type="entry name" value="NADH_UbQ_OxRdtase"/>
</dbReference>
<feature type="transmembrane region" description="Helical" evidence="17">
    <location>
        <begin position="370"/>
        <end position="398"/>
    </location>
</feature>
<feature type="transmembrane region" description="Helical" evidence="17">
    <location>
        <begin position="419"/>
        <end position="442"/>
    </location>
</feature>
<evidence type="ECO:0000256" key="8">
    <source>
        <dbReference type="ARBA" id="ARBA00022692"/>
    </source>
</evidence>
<feature type="transmembrane region" description="Helical" evidence="17">
    <location>
        <begin position="214"/>
        <end position="236"/>
    </location>
</feature>
<dbReference type="Pfam" id="PF00361">
    <property type="entry name" value="Proton_antipo_M"/>
    <property type="match status" value="1"/>
</dbReference>
<feature type="domain" description="NADH:ubiquinone oxidoreductase chain 4 N-terminal" evidence="19">
    <location>
        <begin position="1"/>
        <end position="101"/>
    </location>
</feature>
<dbReference type="GO" id="GO:0008137">
    <property type="term" value="F:NADH dehydrogenase (ubiquinone) activity"/>
    <property type="evidence" value="ECO:0007669"/>
    <property type="project" value="UniProtKB-UniRule"/>
</dbReference>
<evidence type="ECO:0000256" key="11">
    <source>
        <dbReference type="ARBA" id="ARBA00022989"/>
    </source>
</evidence>
<comment type="similarity">
    <text evidence="3 17">Belongs to the complex I subunit 4 family.</text>
</comment>
<feature type="transmembrane region" description="Helical" evidence="17">
    <location>
        <begin position="331"/>
        <end position="350"/>
    </location>
</feature>
<feature type="transmembrane region" description="Helical" evidence="17">
    <location>
        <begin position="7"/>
        <end position="35"/>
    </location>
</feature>
<dbReference type="PANTHER" id="PTHR43507">
    <property type="entry name" value="NADH-UBIQUINONE OXIDOREDUCTASE CHAIN 4"/>
    <property type="match status" value="1"/>
</dbReference>
<gene>
    <name evidence="20" type="primary">nad4</name>
</gene>
<geneLocation type="mitochondrion" evidence="20"/>
<evidence type="ECO:0000256" key="12">
    <source>
        <dbReference type="ARBA" id="ARBA00023027"/>
    </source>
</evidence>
<dbReference type="GO" id="GO:0048039">
    <property type="term" value="F:ubiquinone binding"/>
    <property type="evidence" value="ECO:0007669"/>
    <property type="project" value="TreeGrafter"/>
</dbReference>
<keyword evidence="7 17" id="KW-0679">Respiratory chain</keyword>
<comment type="subcellular location">
    <subcellularLocation>
        <location evidence="2 17">Mitochondrion membrane</location>
        <topology evidence="2 17">Multi-pass membrane protein</topology>
    </subcellularLocation>
</comment>
<evidence type="ECO:0000256" key="1">
    <source>
        <dbReference type="ARBA" id="ARBA00003257"/>
    </source>
</evidence>
<keyword evidence="8 17" id="KW-0812">Transmembrane</keyword>
<evidence type="ECO:0000259" key="19">
    <source>
        <dbReference type="Pfam" id="PF01059"/>
    </source>
</evidence>
<dbReference type="GO" id="GO:0042773">
    <property type="term" value="P:ATP synthesis coupled electron transport"/>
    <property type="evidence" value="ECO:0007669"/>
    <property type="project" value="InterPro"/>
</dbReference>
<dbReference type="GO" id="GO:0031966">
    <property type="term" value="C:mitochondrial membrane"/>
    <property type="evidence" value="ECO:0007669"/>
    <property type="project" value="UniProtKB-SubCell"/>
</dbReference>
<dbReference type="EC" id="7.1.1.2" evidence="4 17"/>
<evidence type="ECO:0000256" key="5">
    <source>
        <dbReference type="ARBA" id="ARBA00021006"/>
    </source>
</evidence>
<dbReference type="GO" id="GO:0003954">
    <property type="term" value="F:NADH dehydrogenase activity"/>
    <property type="evidence" value="ECO:0007669"/>
    <property type="project" value="TreeGrafter"/>
</dbReference>
<feature type="transmembrane region" description="Helical" evidence="17">
    <location>
        <begin position="110"/>
        <end position="131"/>
    </location>
</feature>
<evidence type="ECO:0000256" key="10">
    <source>
        <dbReference type="ARBA" id="ARBA00022982"/>
    </source>
</evidence>
<dbReference type="GO" id="GO:0015990">
    <property type="term" value="P:electron transport coupled proton transport"/>
    <property type="evidence" value="ECO:0007669"/>
    <property type="project" value="TreeGrafter"/>
</dbReference>
<keyword evidence="9" id="KW-1278">Translocase</keyword>
<evidence type="ECO:0000256" key="15">
    <source>
        <dbReference type="ARBA" id="ARBA00023136"/>
    </source>
</evidence>
<evidence type="ECO:0000256" key="9">
    <source>
        <dbReference type="ARBA" id="ARBA00022967"/>
    </source>
</evidence>
<feature type="transmembrane region" description="Helical" evidence="17">
    <location>
        <begin position="88"/>
        <end position="104"/>
    </location>
</feature>
<feature type="transmembrane region" description="Helical" evidence="17">
    <location>
        <begin position="298"/>
        <end position="319"/>
    </location>
</feature>
<dbReference type="Pfam" id="PF01059">
    <property type="entry name" value="Oxidored_q5_N"/>
    <property type="match status" value="1"/>
</dbReference>
<accession>A0A9E8Y7Q9</accession>
<dbReference type="InterPro" id="IPR001750">
    <property type="entry name" value="ND/Mrp_TM"/>
</dbReference>
<feature type="transmembrane region" description="Helical" evidence="17">
    <location>
        <begin position="138"/>
        <end position="160"/>
    </location>
</feature>
<proteinExistence type="inferred from homology"/>
<evidence type="ECO:0000256" key="2">
    <source>
        <dbReference type="ARBA" id="ARBA00004225"/>
    </source>
</evidence>
<keyword evidence="6 17" id="KW-0813">Transport</keyword>
<keyword evidence="15 17" id="KW-0472">Membrane</keyword>
<comment type="function">
    <text evidence="17">Core subunit of the mitochondrial membrane respiratory chain NADH dehydrogenase (Complex I) which catalyzes electron transfer from NADH through the respiratory chain, using ubiquinone as an electron acceptor. Essential for the catalytic activity and assembly of complex I.</text>
</comment>
<dbReference type="EMBL" id="OP562891">
    <property type="protein sequence ID" value="WAJ48476.1"/>
    <property type="molecule type" value="Genomic_DNA"/>
</dbReference>
<keyword evidence="13 17" id="KW-0830">Ubiquinone</keyword>
<evidence type="ECO:0000256" key="3">
    <source>
        <dbReference type="ARBA" id="ARBA00009025"/>
    </source>
</evidence>
<feature type="transmembrane region" description="Helical" evidence="17">
    <location>
        <begin position="242"/>
        <end position="263"/>
    </location>
</feature>
<evidence type="ECO:0000256" key="16">
    <source>
        <dbReference type="ARBA" id="ARBA00049551"/>
    </source>
</evidence>
<feature type="transmembrane region" description="Helical" evidence="17">
    <location>
        <begin position="270"/>
        <end position="292"/>
    </location>
</feature>
<keyword evidence="10 17" id="KW-0249">Electron transport</keyword>
<evidence type="ECO:0000313" key="20">
    <source>
        <dbReference type="EMBL" id="WAJ48476.1"/>
    </source>
</evidence>
<dbReference type="InterPro" id="IPR000260">
    <property type="entry name" value="NADH4_N"/>
</dbReference>
<comment type="function">
    <text evidence="1">Core subunit of the mitochondrial membrane respiratory chain NADH dehydrogenase (Complex I) that is believed to belong to the minimal assembly required for catalysis. Complex I functions in the transfer of electrons from NADH to the respiratory chain. The immediate electron acceptor for the enzyme is believed to be ubiquinone.</text>
</comment>
<name>A0A9E8Y7Q9_9HEMI</name>
<evidence type="ECO:0000256" key="6">
    <source>
        <dbReference type="ARBA" id="ARBA00022448"/>
    </source>
</evidence>
<feature type="domain" description="NADH:quinone oxidoreductase/Mrp antiporter transmembrane" evidence="18">
    <location>
        <begin position="106"/>
        <end position="383"/>
    </location>
</feature>
<evidence type="ECO:0000259" key="18">
    <source>
        <dbReference type="Pfam" id="PF00361"/>
    </source>
</evidence>
<comment type="catalytic activity">
    <reaction evidence="16 17">
        <text>a ubiquinone + NADH + 5 H(+)(in) = a ubiquinol + NAD(+) + 4 H(+)(out)</text>
        <dbReference type="Rhea" id="RHEA:29091"/>
        <dbReference type="Rhea" id="RHEA-COMP:9565"/>
        <dbReference type="Rhea" id="RHEA-COMP:9566"/>
        <dbReference type="ChEBI" id="CHEBI:15378"/>
        <dbReference type="ChEBI" id="CHEBI:16389"/>
        <dbReference type="ChEBI" id="CHEBI:17976"/>
        <dbReference type="ChEBI" id="CHEBI:57540"/>
        <dbReference type="ChEBI" id="CHEBI:57945"/>
        <dbReference type="EC" id="7.1.1.2"/>
    </reaction>
</comment>
<organism evidence="20">
    <name type="scientific">Polididus armatissimus</name>
    <dbReference type="NCBI Taxonomy" id="1524522"/>
    <lineage>
        <taxon>Eukaryota</taxon>
        <taxon>Metazoa</taxon>
        <taxon>Ecdysozoa</taxon>
        <taxon>Arthropoda</taxon>
        <taxon>Hexapoda</taxon>
        <taxon>Insecta</taxon>
        <taxon>Pterygota</taxon>
        <taxon>Neoptera</taxon>
        <taxon>Paraneoptera</taxon>
        <taxon>Hemiptera</taxon>
        <taxon>Heteroptera</taxon>
        <taxon>Panheteroptera</taxon>
        <taxon>Cimicomorpha</taxon>
        <taxon>Reduviidae</taxon>
        <taxon>Harpactorinae</taxon>
        <taxon>Harpactorini</taxon>
        <taxon>Polididus</taxon>
    </lineage>
</organism>
<evidence type="ECO:0000256" key="14">
    <source>
        <dbReference type="ARBA" id="ARBA00023128"/>
    </source>
</evidence>
<feature type="transmembrane region" description="Helical" evidence="17">
    <location>
        <begin position="55"/>
        <end position="81"/>
    </location>
</feature>
<feature type="transmembrane region" description="Helical" evidence="17">
    <location>
        <begin position="180"/>
        <end position="202"/>
    </location>
</feature>
<dbReference type="AlphaFoldDB" id="A0A9E8Y7Q9"/>
<evidence type="ECO:0000256" key="17">
    <source>
        <dbReference type="RuleBase" id="RU003297"/>
    </source>
</evidence>
<keyword evidence="14 17" id="KW-0496">Mitochondrion</keyword>
<evidence type="ECO:0000256" key="7">
    <source>
        <dbReference type="ARBA" id="ARBA00022660"/>
    </source>
</evidence>
<evidence type="ECO:0000256" key="4">
    <source>
        <dbReference type="ARBA" id="ARBA00012944"/>
    </source>
</evidence>
<reference evidence="20" key="1">
    <citation type="submission" date="2022-09" db="EMBL/GenBank/DDBJ databases">
        <authorList>
            <person name="Selvaraj P."/>
            <person name="John J.S."/>
            <person name="AbdulAzeez S."/>
            <person name="Borgio J.F."/>
        </authorList>
    </citation>
    <scope>NUCLEOTIDE SEQUENCE</scope>
</reference>
<protein>
    <recommendedName>
        <fullName evidence="5 17">NADH-ubiquinone oxidoreductase chain 4</fullName>
        <ecNumber evidence="4 17">7.1.1.2</ecNumber>
    </recommendedName>
</protein>
<sequence length="443" mass="50595">MVSMMLYLFFLIPLALMSSWWFFLLGLMIGFFYFFNVFWFMDYSVMLSYSFGGDILSMSMIFLSFWVVLLMVLASGLIYNLKSYSSEFLLLMLLLLLILVVSFSTTSLFIFYIFFESSLVLVLFLIFGWGYQPERLKAGYYLLFYTLFASLPLLASIMYIEDVCSTTMYFLINLDINLYLFVSLIAAFLVKMPMIFVHFWLLKAHVEAPISGSMILAGVMLKLGGYGLMRVMSFIYEYSLNWDYMIIGVSLYGAVLVSVLCMYQVDMKSMIAYSSVAHMALVLCGIFTINSWGMNGALVLMVGHGLCSSGLFCLANIVYEKTHSRSFLINKGMMIFMPSMSLFWFLLSANNMGSPPSLNMLGELMLFNSVVGWSTLSCIFLGLYSFLSCCYSIYMYSYVQHGAFFSGLKGVGCNSCREYLLLSLHFIPLNFVILKSEIFFLWI</sequence>
<keyword evidence="12 17" id="KW-0520">NAD</keyword>
<dbReference type="PRINTS" id="PR01437">
    <property type="entry name" value="NUOXDRDTASE4"/>
</dbReference>